<evidence type="ECO:0000259" key="8">
    <source>
        <dbReference type="PROSITE" id="PS50209"/>
    </source>
</evidence>
<dbReference type="GO" id="GO:0005737">
    <property type="term" value="C:cytoplasm"/>
    <property type="evidence" value="ECO:0007669"/>
    <property type="project" value="UniProtKB-SubCell"/>
</dbReference>
<feature type="region of interest" description="Disordered" evidence="7">
    <location>
        <begin position="1"/>
        <end position="54"/>
    </location>
</feature>
<evidence type="ECO:0000256" key="3">
    <source>
        <dbReference type="ARBA" id="ARBA00022588"/>
    </source>
</evidence>
<keyword evidence="3" id="KW-0399">Innate immunity</keyword>
<dbReference type="InterPro" id="IPR027417">
    <property type="entry name" value="P-loop_NTPase"/>
</dbReference>
<dbReference type="InterPro" id="IPR032675">
    <property type="entry name" value="LRR_dom_sf"/>
</dbReference>
<dbReference type="GO" id="GO:0042981">
    <property type="term" value="P:regulation of apoptotic process"/>
    <property type="evidence" value="ECO:0007669"/>
    <property type="project" value="InterPro"/>
</dbReference>
<evidence type="ECO:0000313" key="9">
    <source>
        <dbReference type="EMBL" id="KAK3596282.1"/>
    </source>
</evidence>
<reference evidence="9" key="1">
    <citation type="journal article" date="2021" name="Genome Biol. Evol.">
        <title>A High-Quality Reference Genome for a Parasitic Bivalve with Doubly Uniparental Inheritance (Bivalvia: Unionida).</title>
        <authorList>
            <person name="Smith C.H."/>
        </authorList>
    </citation>
    <scope>NUCLEOTIDE SEQUENCE</scope>
    <source>
        <strain evidence="9">CHS0354</strain>
    </source>
</reference>
<evidence type="ECO:0000313" key="10">
    <source>
        <dbReference type="Proteomes" id="UP001195483"/>
    </source>
</evidence>
<comment type="subcellular location">
    <subcellularLocation>
        <location evidence="1">Cytoplasm</location>
    </subcellularLocation>
</comment>
<organism evidence="9 10">
    <name type="scientific">Potamilus streckersoni</name>
    <dbReference type="NCBI Taxonomy" id="2493646"/>
    <lineage>
        <taxon>Eukaryota</taxon>
        <taxon>Metazoa</taxon>
        <taxon>Spiralia</taxon>
        <taxon>Lophotrochozoa</taxon>
        <taxon>Mollusca</taxon>
        <taxon>Bivalvia</taxon>
        <taxon>Autobranchia</taxon>
        <taxon>Heteroconchia</taxon>
        <taxon>Palaeoheterodonta</taxon>
        <taxon>Unionida</taxon>
        <taxon>Unionoidea</taxon>
        <taxon>Unionidae</taxon>
        <taxon>Ambleminae</taxon>
        <taxon>Lampsilini</taxon>
        <taxon>Potamilus</taxon>
    </lineage>
</organism>
<reference evidence="9" key="3">
    <citation type="submission" date="2023-05" db="EMBL/GenBank/DDBJ databases">
        <authorList>
            <person name="Smith C.H."/>
        </authorList>
    </citation>
    <scope>NUCLEOTIDE SEQUENCE</scope>
    <source>
        <strain evidence="9">CHS0354</strain>
        <tissue evidence="9">Mantle</tissue>
    </source>
</reference>
<dbReference type="Pfam" id="PF05729">
    <property type="entry name" value="NACHT"/>
    <property type="match status" value="1"/>
</dbReference>
<evidence type="ECO:0000256" key="1">
    <source>
        <dbReference type="ARBA" id="ARBA00004496"/>
    </source>
</evidence>
<dbReference type="InterPro" id="IPR011029">
    <property type="entry name" value="DEATH-like_dom_sf"/>
</dbReference>
<dbReference type="PROSITE" id="PS50209">
    <property type="entry name" value="CARD"/>
    <property type="match status" value="1"/>
</dbReference>
<protein>
    <recommendedName>
        <fullName evidence="8">CARD domain-containing protein</fullName>
    </recommendedName>
</protein>
<reference evidence="9" key="2">
    <citation type="journal article" date="2021" name="Genome Biol. Evol.">
        <title>Developing a high-quality reference genome for a parasitic bivalve with doubly uniparental inheritance (Bivalvia: Unionida).</title>
        <authorList>
            <person name="Smith C.H."/>
        </authorList>
    </citation>
    <scope>NUCLEOTIDE SEQUENCE</scope>
    <source>
        <strain evidence="9">CHS0354</strain>
        <tissue evidence="9">Mantle</tissue>
    </source>
</reference>
<dbReference type="Gene3D" id="3.80.10.10">
    <property type="entry name" value="Ribonuclease Inhibitor"/>
    <property type="match status" value="1"/>
</dbReference>
<dbReference type="InterPro" id="IPR041249">
    <property type="entry name" value="HEPN_DZIP3"/>
</dbReference>
<accession>A0AAE0W0T2</accession>
<evidence type="ECO:0000256" key="6">
    <source>
        <dbReference type="ARBA" id="ARBA00022859"/>
    </source>
</evidence>
<name>A0AAE0W0T2_9BIVA</name>
<evidence type="ECO:0000256" key="5">
    <source>
        <dbReference type="ARBA" id="ARBA00022840"/>
    </source>
</evidence>
<comment type="caution">
    <text evidence="9">The sequence shown here is derived from an EMBL/GenBank/DDBJ whole genome shotgun (WGS) entry which is preliminary data.</text>
</comment>
<dbReference type="SUPFAM" id="SSF52540">
    <property type="entry name" value="P-loop containing nucleoside triphosphate hydrolases"/>
    <property type="match status" value="1"/>
</dbReference>
<keyword evidence="4" id="KW-0547">Nucleotide-binding</keyword>
<dbReference type="InterPro" id="IPR007111">
    <property type="entry name" value="NACHT_NTPase"/>
</dbReference>
<dbReference type="GO" id="GO:0045087">
    <property type="term" value="P:innate immune response"/>
    <property type="evidence" value="ECO:0007669"/>
    <property type="project" value="UniProtKB-KW"/>
</dbReference>
<dbReference type="PANTHER" id="PTHR46844">
    <property type="entry name" value="SLR5058 PROTEIN"/>
    <property type="match status" value="1"/>
</dbReference>
<dbReference type="InterPro" id="IPR001315">
    <property type="entry name" value="CARD"/>
</dbReference>
<dbReference type="Gene3D" id="3.40.50.300">
    <property type="entry name" value="P-loop containing nucleotide triphosphate hydrolases"/>
    <property type="match status" value="1"/>
</dbReference>
<evidence type="ECO:0000256" key="7">
    <source>
        <dbReference type="SAM" id="MobiDB-lite"/>
    </source>
</evidence>
<dbReference type="EMBL" id="JAEAOA010001470">
    <property type="protein sequence ID" value="KAK3596282.1"/>
    <property type="molecule type" value="Genomic_DNA"/>
</dbReference>
<dbReference type="PANTHER" id="PTHR46844:SF1">
    <property type="entry name" value="SLR5058 PROTEIN"/>
    <property type="match status" value="1"/>
</dbReference>
<dbReference type="SUPFAM" id="SSF47986">
    <property type="entry name" value="DEATH domain"/>
    <property type="match status" value="1"/>
</dbReference>
<feature type="domain" description="CARD" evidence="8">
    <location>
        <begin position="278"/>
        <end position="368"/>
    </location>
</feature>
<keyword evidence="5" id="KW-0067">ATP-binding</keyword>
<dbReference type="Pfam" id="PF00619">
    <property type="entry name" value="CARD"/>
    <property type="match status" value="1"/>
</dbReference>
<dbReference type="GO" id="GO:0005524">
    <property type="term" value="F:ATP binding"/>
    <property type="evidence" value="ECO:0007669"/>
    <property type="project" value="UniProtKB-KW"/>
</dbReference>
<dbReference type="SUPFAM" id="SSF52047">
    <property type="entry name" value="RNI-like"/>
    <property type="match status" value="1"/>
</dbReference>
<dbReference type="Proteomes" id="UP001195483">
    <property type="component" value="Unassembled WGS sequence"/>
</dbReference>
<sequence length="1161" mass="132707">MEAQQEDGTVKHLDQSNDATESGPDKSGTQTDDQTEQYEQAETEAEMDQQGRPLRFISTNKEKEFLSRLAWLLVDAGTTSLKATFDSIHPALNLRDHLTQPHIKSVLMRLQQQGVLNETQWELLYPPKKKHTSSQKYDSKTLITLLETICHLCPPYPNGWMSAPLPTDSSLSADIVRLQLLHQEVAKYETMPVEAFSNLWKQCCDVLLRLGGPPIRVKIHRIEHEVITPDMQSHYIQQLMEQWGKSTDNVFLRIHASRVKSNRTKGNYKDKHDDYDGLPPEEKVSLQKTYRLFVDNIVAEDILDRLQQSQVIKFSDRQEILALSKNTDRMHLLLDKIINTKLSYAFKALCDAIKFKSKKTYEEVMQIRKQVYKQGVVDHIDVVRIIQEALTDHYKNMWTRTYPFPWDDKHHASIRDIYAPLDIVDIEGKRLHASDILPPSPTNGRGQRIVLEGHSGSGKSTLCAWLAYIWATQGNYFKNKFNILLCVDAHTLNGSMEESIYRSLFPENFKLNLADFWSAIEEHSSEVIMILDGFDQSNGVDFSDILSGRKLRNSTVIVTGTPEFSCGIDFVPDRKIFNMGLNDNNIKRCIRTCVTLSRLDQDNFEKLYSLIADDSWEFHQFLSSPQVCVLLFQVYSILRNEINLRDVRTLTDLMEKYGIAMGSLYCRKQKIDILGFEFPDEVLQAAVHLDEFAFISMMNHRNVFTEDDVLKETKTNMVLRFGAFKKSPQGLRFSSSLVQDFLAAKYLADCVLEDVIRVFEERRMIRSPKYAQLMSFLCALYRSDYDTPFLKTLFTEFAARNARCIRYVPSDVSEAASSVDIELKQKPSRGELQDFSQGLQSLAECLGREDVCEIIAASLPQRLIIRRESMIPYNCIKGLWYVLHCKANTVCEVEINLYPFFIHQMKFLTTIAVAIGACEQITSLRCYWLSLELISKYLDIILKESKSVESIMLEDTTRRQVKQITAATWATLQSACQNMSKLKQLSFLRGKVAAIVYHVIHHMPSTIESLDFTGCVMNLMCASELSAKLENSKSLQVLDLSFTRLNSTEFVAILQGLKMCDKIRDLKLCGAKLDRPGLSALADCLKITKSIKSLDLSECELRTEMCKKLANAIAQNRTVSKLILRNTKLTSEGHYAISTPKIAHVEVEGLEDIYHPPIHNT</sequence>
<proteinExistence type="predicted"/>
<dbReference type="Gene3D" id="1.10.533.10">
    <property type="entry name" value="Death Domain, Fas"/>
    <property type="match status" value="1"/>
</dbReference>
<keyword evidence="2" id="KW-0963">Cytoplasm</keyword>
<gene>
    <name evidence="9" type="ORF">CHS0354_024867</name>
</gene>
<dbReference type="CDD" id="cd01671">
    <property type="entry name" value="CARD"/>
    <property type="match status" value="1"/>
</dbReference>
<feature type="compositionally biased region" description="Acidic residues" evidence="7">
    <location>
        <begin position="33"/>
        <end position="47"/>
    </location>
</feature>
<evidence type="ECO:0000256" key="4">
    <source>
        <dbReference type="ARBA" id="ARBA00022741"/>
    </source>
</evidence>
<dbReference type="AlphaFoldDB" id="A0AAE0W0T2"/>
<dbReference type="Pfam" id="PF18738">
    <property type="entry name" value="HEPN_DZIP3"/>
    <property type="match status" value="1"/>
</dbReference>
<evidence type="ECO:0000256" key="2">
    <source>
        <dbReference type="ARBA" id="ARBA00022490"/>
    </source>
</evidence>
<keyword evidence="10" id="KW-1185">Reference proteome</keyword>
<keyword evidence="6" id="KW-0391">Immunity</keyword>